<dbReference type="Pfam" id="PF13560">
    <property type="entry name" value="HTH_31"/>
    <property type="match status" value="1"/>
</dbReference>
<feature type="transmembrane region" description="Helical" evidence="4">
    <location>
        <begin position="490"/>
        <end position="509"/>
    </location>
</feature>
<feature type="repeat" description="WD" evidence="3">
    <location>
        <begin position="1090"/>
        <end position="1122"/>
    </location>
</feature>
<dbReference type="InterPro" id="IPR020472">
    <property type="entry name" value="WD40_PAC1"/>
</dbReference>
<keyword evidence="4" id="KW-1133">Transmembrane helix</keyword>
<dbReference type="SMART" id="SM00530">
    <property type="entry name" value="HTH_XRE"/>
    <property type="match status" value="1"/>
</dbReference>
<dbReference type="PANTHER" id="PTHR19848">
    <property type="entry name" value="WD40 REPEAT PROTEIN"/>
    <property type="match status" value="1"/>
</dbReference>
<feature type="repeat" description="WD" evidence="3">
    <location>
        <begin position="918"/>
        <end position="951"/>
    </location>
</feature>
<dbReference type="SUPFAM" id="SSF52540">
    <property type="entry name" value="P-loop containing nucleoside triphosphate hydrolases"/>
    <property type="match status" value="1"/>
</dbReference>
<name>A0A1H3CGI7_9PSEU</name>
<dbReference type="InterPro" id="IPR011047">
    <property type="entry name" value="Quinoprotein_ADH-like_sf"/>
</dbReference>
<dbReference type="SUPFAM" id="SSF50978">
    <property type="entry name" value="WD40 repeat-like"/>
    <property type="match status" value="1"/>
</dbReference>
<dbReference type="AlphaFoldDB" id="A0A1H3CGI7"/>
<dbReference type="PANTHER" id="PTHR19848:SF8">
    <property type="entry name" value="F-BOX AND WD REPEAT DOMAIN CONTAINING 7"/>
    <property type="match status" value="1"/>
</dbReference>
<feature type="repeat" description="WD" evidence="3">
    <location>
        <begin position="1045"/>
        <end position="1086"/>
    </location>
</feature>
<dbReference type="PROSITE" id="PS50082">
    <property type="entry name" value="WD_REPEATS_2"/>
    <property type="match status" value="12"/>
</dbReference>
<dbReference type="InterPro" id="IPR015943">
    <property type="entry name" value="WD40/YVTN_repeat-like_dom_sf"/>
</dbReference>
<dbReference type="Pfam" id="PF20703">
    <property type="entry name" value="nSTAND1"/>
    <property type="match status" value="1"/>
</dbReference>
<proteinExistence type="predicted"/>
<accession>A0A1H3CGI7</accession>
<protein>
    <submittedName>
        <fullName evidence="6">WD40 repeat</fullName>
    </submittedName>
</protein>
<feature type="repeat" description="WD" evidence="3">
    <location>
        <begin position="1135"/>
        <end position="1169"/>
    </location>
</feature>
<feature type="repeat" description="WD" evidence="3">
    <location>
        <begin position="793"/>
        <end position="834"/>
    </location>
</feature>
<dbReference type="InterPro" id="IPR027417">
    <property type="entry name" value="P-loop_NTPase"/>
</dbReference>
<sequence>MPRPERPLEDGDDAVVQFATELRLLREKAGSPTYRELARQTNYSAGTLSDAAGGRKLPTLAVTLAYVKACAGDEEEWAARWRALSEGALEPEPEAEPPYVGLTAFGPEDAERFFGRKRVVEKVLERLATHRFIAVLGASGSGKSSVLRAGVIPALEAAGTTKLITPGARPMAELAKAGPVDVLVVDQFEEVFTLCQNPAERAEFIAALVKLKKVVLGARIDFHARFAQYPELTDALEDGQILLGPMTTEELRLAITQPAVRVGLRVETALVSRLIADATGQPGMLPLLSHALLETWKRRRGNALILSGYESTGGIERAVAQTSEHVFTTLSPAQQQVTRQIFLRLTALGEGTEDTKRRLSRDELDDDPDIDVALGKLADARLITLDEHGIDIAHEALIRSWPRLREWLTEDREALRVHRRITEAAEAWESLDHDSGSLYRGARLAIAQDWVTTHEEALSKKERQFLDDSSAAEAAERAATRKRTRRLRQLVALMAVLLLVAVGATVFAVNASRTATDERNTALSQNVSHEATSLRPTKPALAAQLSLAAYRLAPTMEARGSLLSTFSTPYSSLLLGHTNNVNTAAFSPDGKLLATGAWDKTVRLWNVTDPHHPIELPTLNGHDDNVLAVAFSPDGKTLATASWDKTAKLWDVTDPRQVKPIATLTGHTDKVLALTFSRDGKTLATGSADDTARVWNLADRTGKVLTGHTEDVVAVGFSPDGTTLATGSNDKTLRLWTAGGAELKSISTAPALIRALAFSPAGHTLAGGEDGGENRVRLWDVADPAAPKDLSAMAGHTMAVRALAFNADGTRLLSSSEDRTAKVWNVAEPAQPRAVLTLTGHTDIVAGATFSPDGRTVATTSDDYTVRLWDIPGPVVASGESDICRVTLTPDGRTLITGGRDGKVRVVDPAAPREVTTLTDHTKGVCGAAISPDGSTLYTGSWDHTVKRRDLAAPAKPVVIATREDDIDAVALSPDGKRLAIAGDKHTVRLLDSSTGQELAVLTGHADDVHALAFSPDGRILASTSWDFTVRLWDMTANGALLGVLRGHTKAVTSLAYSPDGKTIVTAGRDRTARLWDVRDPHAPREISQLSGHTDAVREMVFSSDGHTLATSSHDRTVRLWDTLDPAVPRQVAVLTGHTDRVLGLVFAPDGHTLLSSGSDDVVLRWETEPELVAKRVCETASPRITEAEWDRYFPGVAFQPPCP</sequence>
<dbReference type="SMART" id="SM00320">
    <property type="entry name" value="WD40"/>
    <property type="match status" value="14"/>
</dbReference>
<dbReference type="CDD" id="cd00200">
    <property type="entry name" value="WD40"/>
    <property type="match status" value="2"/>
</dbReference>
<dbReference type="SUPFAM" id="SSF50998">
    <property type="entry name" value="Quinoprotein alcohol dehydrogenase-like"/>
    <property type="match status" value="1"/>
</dbReference>
<dbReference type="EMBL" id="FNON01000003">
    <property type="protein sequence ID" value="SDX53233.1"/>
    <property type="molecule type" value="Genomic_DNA"/>
</dbReference>
<organism evidence="6 7">
    <name type="scientific">Amycolatopsis xylanica</name>
    <dbReference type="NCBI Taxonomy" id="589385"/>
    <lineage>
        <taxon>Bacteria</taxon>
        <taxon>Bacillati</taxon>
        <taxon>Actinomycetota</taxon>
        <taxon>Actinomycetes</taxon>
        <taxon>Pseudonocardiales</taxon>
        <taxon>Pseudonocardiaceae</taxon>
        <taxon>Amycolatopsis</taxon>
    </lineage>
</organism>
<feature type="repeat" description="WD" evidence="3">
    <location>
        <begin position="1002"/>
        <end position="1035"/>
    </location>
</feature>
<dbReference type="InterPro" id="IPR049052">
    <property type="entry name" value="nSTAND1"/>
</dbReference>
<dbReference type="RefSeq" id="WP_091289164.1">
    <property type="nucleotide sequence ID" value="NZ_FNON01000003.1"/>
</dbReference>
<dbReference type="PRINTS" id="PR00320">
    <property type="entry name" value="GPROTEINBRPT"/>
</dbReference>
<feature type="repeat" description="WD" evidence="3">
    <location>
        <begin position="838"/>
        <end position="871"/>
    </location>
</feature>
<dbReference type="OrthoDB" id="192618at2"/>
<dbReference type="InterPro" id="IPR001387">
    <property type="entry name" value="Cro/C1-type_HTH"/>
</dbReference>
<dbReference type="STRING" id="589385.SAMN05421504_10327"/>
<evidence type="ECO:0000313" key="7">
    <source>
        <dbReference type="Proteomes" id="UP000199515"/>
    </source>
</evidence>
<dbReference type="InterPro" id="IPR001680">
    <property type="entry name" value="WD40_rpt"/>
</dbReference>
<evidence type="ECO:0000256" key="4">
    <source>
        <dbReference type="SAM" id="Phobius"/>
    </source>
</evidence>
<keyword evidence="1 3" id="KW-0853">WD repeat</keyword>
<dbReference type="InterPro" id="IPR019775">
    <property type="entry name" value="WD40_repeat_CS"/>
</dbReference>
<feature type="repeat" description="WD" evidence="3">
    <location>
        <begin position="619"/>
        <end position="660"/>
    </location>
</feature>
<keyword evidence="4" id="KW-0472">Membrane</keyword>
<feature type="repeat" description="WD" evidence="3">
    <location>
        <begin position="664"/>
        <end position="697"/>
    </location>
</feature>
<keyword evidence="4" id="KW-0812">Transmembrane</keyword>
<dbReference type="Gene3D" id="2.130.10.10">
    <property type="entry name" value="YVTN repeat-like/Quinoprotein amine dehydrogenase"/>
    <property type="match status" value="5"/>
</dbReference>
<keyword evidence="2" id="KW-0677">Repeat</keyword>
<dbReference type="PROSITE" id="PS50294">
    <property type="entry name" value="WD_REPEATS_REGION"/>
    <property type="match status" value="10"/>
</dbReference>
<dbReference type="Pfam" id="PF00400">
    <property type="entry name" value="WD40"/>
    <property type="match status" value="13"/>
</dbReference>
<dbReference type="Proteomes" id="UP000199515">
    <property type="component" value="Unassembled WGS sequence"/>
</dbReference>
<keyword evidence="7" id="KW-1185">Reference proteome</keyword>
<feature type="repeat" description="WD" evidence="3">
    <location>
        <begin position="705"/>
        <end position="736"/>
    </location>
</feature>
<reference evidence="6 7" key="1">
    <citation type="submission" date="2016-10" db="EMBL/GenBank/DDBJ databases">
        <authorList>
            <person name="de Groot N.N."/>
        </authorList>
    </citation>
    <scope>NUCLEOTIDE SEQUENCE [LARGE SCALE GENOMIC DNA]</scope>
    <source>
        <strain evidence="6 7">CPCC 202699</strain>
    </source>
</reference>
<evidence type="ECO:0000313" key="6">
    <source>
        <dbReference type="EMBL" id="SDX53233.1"/>
    </source>
</evidence>
<evidence type="ECO:0000256" key="3">
    <source>
        <dbReference type="PROSITE-ProRule" id="PRU00221"/>
    </source>
</evidence>
<gene>
    <name evidence="6" type="ORF">SAMN05421504_10327</name>
</gene>
<feature type="repeat" description="WD" evidence="3">
    <location>
        <begin position="574"/>
        <end position="607"/>
    </location>
</feature>
<evidence type="ECO:0000256" key="2">
    <source>
        <dbReference type="ARBA" id="ARBA00022737"/>
    </source>
</evidence>
<feature type="domain" description="HTH cro/C1-type" evidence="5">
    <location>
        <begin position="21"/>
        <end position="77"/>
    </location>
</feature>
<evidence type="ECO:0000259" key="5">
    <source>
        <dbReference type="SMART" id="SM00530"/>
    </source>
</evidence>
<dbReference type="InterPro" id="IPR036322">
    <property type="entry name" value="WD40_repeat_dom_sf"/>
</dbReference>
<dbReference type="PROSITE" id="PS00678">
    <property type="entry name" value="WD_REPEATS_1"/>
    <property type="match status" value="7"/>
</dbReference>
<evidence type="ECO:0000256" key="1">
    <source>
        <dbReference type="ARBA" id="ARBA00022574"/>
    </source>
</evidence>
<feature type="repeat" description="WD" evidence="3">
    <location>
        <begin position="876"/>
        <end position="917"/>
    </location>
</feature>